<evidence type="ECO:0000313" key="2">
    <source>
        <dbReference type="EMBL" id="CAE1308875.1"/>
    </source>
</evidence>
<keyword evidence="1" id="KW-0812">Transmembrane</keyword>
<gene>
    <name evidence="2" type="ORF">SPHA_60693</name>
</gene>
<dbReference type="AlphaFoldDB" id="A0A812DR78"/>
<sequence>MFSPLLFSCTFLPFHYVRRRFLSLSLSKFLLFFYFFSSHFSPLLQVNIHFLSVVHLFLLSSIFFILFLIPLSQPLSFLFSLFFYRIHFLTHTFSPFIKYIISFSPDSSLSLSLSFSPSPSMFLASLLHTILSFLSVRSPIIHFFFYLTLSFFRYDLPRHPHFASPSFSLFSSRASFPFLSITPPPTPFHFPLFSLSYPSFPFLICVLPRPSLNTHALP</sequence>
<dbReference type="Proteomes" id="UP000597762">
    <property type="component" value="Unassembled WGS sequence"/>
</dbReference>
<feature type="transmembrane region" description="Helical" evidence="1">
    <location>
        <begin position="121"/>
        <end position="149"/>
    </location>
</feature>
<protein>
    <submittedName>
        <fullName evidence="2">Uncharacterized protein</fullName>
    </submittedName>
</protein>
<accession>A0A812DR78</accession>
<feature type="transmembrane region" description="Helical" evidence="1">
    <location>
        <begin position="21"/>
        <end position="40"/>
    </location>
</feature>
<evidence type="ECO:0000313" key="3">
    <source>
        <dbReference type="Proteomes" id="UP000597762"/>
    </source>
</evidence>
<comment type="caution">
    <text evidence="2">The sequence shown here is derived from an EMBL/GenBank/DDBJ whole genome shotgun (WGS) entry which is preliminary data.</text>
</comment>
<proteinExistence type="predicted"/>
<dbReference type="EMBL" id="CAHIKZ030004230">
    <property type="protein sequence ID" value="CAE1308875.1"/>
    <property type="molecule type" value="Genomic_DNA"/>
</dbReference>
<name>A0A812DR78_ACAPH</name>
<feature type="transmembrane region" description="Helical" evidence="1">
    <location>
        <begin position="81"/>
        <end position="101"/>
    </location>
</feature>
<feature type="transmembrane region" description="Helical" evidence="1">
    <location>
        <begin position="46"/>
        <end position="69"/>
    </location>
</feature>
<keyword evidence="1" id="KW-0472">Membrane</keyword>
<evidence type="ECO:0000256" key="1">
    <source>
        <dbReference type="SAM" id="Phobius"/>
    </source>
</evidence>
<keyword evidence="1" id="KW-1133">Transmembrane helix</keyword>
<keyword evidence="3" id="KW-1185">Reference proteome</keyword>
<organism evidence="2 3">
    <name type="scientific">Acanthosepion pharaonis</name>
    <name type="common">Pharaoh cuttlefish</name>
    <name type="synonym">Sepia pharaonis</name>
    <dbReference type="NCBI Taxonomy" id="158019"/>
    <lineage>
        <taxon>Eukaryota</taxon>
        <taxon>Metazoa</taxon>
        <taxon>Spiralia</taxon>
        <taxon>Lophotrochozoa</taxon>
        <taxon>Mollusca</taxon>
        <taxon>Cephalopoda</taxon>
        <taxon>Coleoidea</taxon>
        <taxon>Decapodiformes</taxon>
        <taxon>Sepiida</taxon>
        <taxon>Sepiina</taxon>
        <taxon>Sepiidae</taxon>
        <taxon>Acanthosepion</taxon>
    </lineage>
</organism>
<reference evidence="2" key="1">
    <citation type="submission" date="2021-01" db="EMBL/GenBank/DDBJ databases">
        <authorList>
            <person name="Li R."/>
            <person name="Bekaert M."/>
        </authorList>
    </citation>
    <scope>NUCLEOTIDE SEQUENCE</scope>
    <source>
        <strain evidence="2">Farmed</strain>
    </source>
</reference>